<keyword evidence="12" id="KW-1185">Reference proteome</keyword>
<dbReference type="SMART" id="SM01110">
    <property type="entry name" value="Cutinase"/>
    <property type="match status" value="1"/>
</dbReference>
<dbReference type="PANTHER" id="PTHR48250:SF1">
    <property type="entry name" value="CUTINASE"/>
    <property type="match status" value="1"/>
</dbReference>
<dbReference type="Pfam" id="PF01083">
    <property type="entry name" value="Cutinase"/>
    <property type="match status" value="1"/>
</dbReference>
<reference evidence="11" key="1">
    <citation type="submission" date="2021-12" db="EMBL/GenBank/DDBJ databases">
        <title>Convergent genome expansion in fungi linked to evolution of root-endophyte symbiosis.</title>
        <authorList>
            <consortium name="DOE Joint Genome Institute"/>
            <person name="Ke Y.-H."/>
            <person name="Bonito G."/>
            <person name="Liao H.-L."/>
            <person name="Looney B."/>
            <person name="Rojas-Flechas A."/>
            <person name="Nash J."/>
            <person name="Hameed K."/>
            <person name="Schadt C."/>
            <person name="Martin F."/>
            <person name="Crous P.W."/>
            <person name="Miettinen O."/>
            <person name="Magnuson J.K."/>
            <person name="Labbe J."/>
            <person name="Jacobson D."/>
            <person name="Doktycz M.J."/>
            <person name="Veneault-Fourrey C."/>
            <person name="Kuo A."/>
            <person name="Mondo S."/>
            <person name="Calhoun S."/>
            <person name="Riley R."/>
            <person name="Ohm R."/>
            <person name="LaButti K."/>
            <person name="Andreopoulos B."/>
            <person name="Pangilinan J."/>
            <person name="Nolan M."/>
            <person name="Tritt A."/>
            <person name="Clum A."/>
            <person name="Lipzen A."/>
            <person name="Daum C."/>
            <person name="Barry K."/>
            <person name="Grigoriev I.V."/>
            <person name="Vilgalys R."/>
        </authorList>
    </citation>
    <scope>NUCLEOTIDE SEQUENCE</scope>
    <source>
        <strain evidence="11">PMI_201</strain>
    </source>
</reference>
<dbReference type="GO" id="GO:0050525">
    <property type="term" value="F:cutinase activity"/>
    <property type="evidence" value="ECO:0007669"/>
    <property type="project" value="UniProtKB-EC"/>
</dbReference>
<feature type="signal peptide" evidence="10">
    <location>
        <begin position="1"/>
        <end position="18"/>
    </location>
</feature>
<feature type="disulfide bond" evidence="9">
    <location>
        <begin position="78"/>
        <end position="154"/>
    </location>
</feature>
<feature type="chain" id="PRO_5041957537" description="cutinase" evidence="10">
    <location>
        <begin position="19"/>
        <end position="246"/>
    </location>
</feature>
<evidence type="ECO:0000256" key="8">
    <source>
        <dbReference type="PIRSR" id="PIRSR611150-1"/>
    </source>
</evidence>
<dbReference type="GO" id="GO:0016052">
    <property type="term" value="P:carbohydrate catabolic process"/>
    <property type="evidence" value="ECO:0007669"/>
    <property type="project" value="TreeGrafter"/>
</dbReference>
<dbReference type="RefSeq" id="XP_046075755.1">
    <property type="nucleotide sequence ID" value="XM_046220003.1"/>
</dbReference>
<dbReference type="InterPro" id="IPR029058">
    <property type="entry name" value="AB_hydrolase_fold"/>
</dbReference>
<evidence type="ECO:0000256" key="10">
    <source>
        <dbReference type="SAM" id="SignalP"/>
    </source>
</evidence>
<evidence type="ECO:0000256" key="5">
    <source>
        <dbReference type="ARBA" id="ARBA00022801"/>
    </source>
</evidence>
<dbReference type="AlphaFoldDB" id="A0AAD4Q1L1"/>
<feature type="active site" description="Nucleophile" evidence="8">
    <location>
        <position position="165"/>
    </location>
</feature>
<dbReference type="Gene3D" id="3.40.50.1820">
    <property type="entry name" value="alpha/beta hydrolase"/>
    <property type="match status" value="1"/>
</dbReference>
<name>A0AAD4Q1L1_9EURO</name>
<comment type="catalytic activity">
    <reaction evidence="7">
        <text>cutin + H2O = cutin monomers.</text>
        <dbReference type="EC" id="3.1.1.74"/>
    </reaction>
</comment>
<evidence type="ECO:0000256" key="2">
    <source>
        <dbReference type="ARBA" id="ARBA00013095"/>
    </source>
</evidence>
<protein>
    <recommendedName>
        <fullName evidence="2">cutinase</fullName>
        <ecNumber evidence="2">3.1.1.74</ecNumber>
    </recommendedName>
</protein>
<dbReference type="PRINTS" id="PR00129">
    <property type="entry name" value="CUTINASE"/>
</dbReference>
<feature type="disulfide bond" evidence="9">
    <location>
        <begin position="213"/>
        <end position="220"/>
    </location>
</feature>
<comment type="similarity">
    <text evidence="1">Belongs to the cutinase family.</text>
</comment>
<keyword evidence="6 9" id="KW-1015">Disulfide bond</keyword>
<evidence type="ECO:0000256" key="4">
    <source>
        <dbReference type="ARBA" id="ARBA00022729"/>
    </source>
</evidence>
<keyword evidence="4 10" id="KW-0732">Signal</keyword>
<dbReference type="GeneID" id="70250290"/>
<evidence type="ECO:0000313" key="12">
    <source>
        <dbReference type="Proteomes" id="UP001201262"/>
    </source>
</evidence>
<evidence type="ECO:0000256" key="3">
    <source>
        <dbReference type="ARBA" id="ARBA00022487"/>
    </source>
</evidence>
<dbReference type="SUPFAM" id="SSF53474">
    <property type="entry name" value="alpha/beta-Hydrolases"/>
    <property type="match status" value="1"/>
</dbReference>
<dbReference type="GO" id="GO:0005576">
    <property type="term" value="C:extracellular region"/>
    <property type="evidence" value="ECO:0007669"/>
    <property type="project" value="InterPro"/>
</dbReference>
<evidence type="ECO:0000256" key="6">
    <source>
        <dbReference type="ARBA" id="ARBA00023157"/>
    </source>
</evidence>
<accession>A0AAD4Q1L1</accession>
<dbReference type="Proteomes" id="UP001201262">
    <property type="component" value="Unassembled WGS sequence"/>
</dbReference>
<dbReference type="InterPro" id="IPR000675">
    <property type="entry name" value="Cutinase/axe"/>
</dbReference>
<feature type="active site" description="Proton donor/acceptor" evidence="8">
    <location>
        <position position="230"/>
    </location>
</feature>
<evidence type="ECO:0000256" key="9">
    <source>
        <dbReference type="PIRSR" id="PIRSR611150-2"/>
    </source>
</evidence>
<evidence type="ECO:0000256" key="1">
    <source>
        <dbReference type="ARBA" id="ARBA00007534"/>
    </source>
</evidence>
<evidence type="ECO:0000313" key="11">
    <source>
        <dbReference type="EMBL" id="KAH8702379.1"/>
    </source>
</evidence>
<sequence length="246" mass="25432">MYISSCLTFLSLSILSLSVPLALRNTPLNTFLTLLLDHLPDINEGINDASSVITALDSLLAGLIHAKTTENELGSGSCAEYTLIFARGTSEPGNMGVLVGPPLVWALQDIVGTSGLTIQGVNDYSASVAGYLAGGDADGSSNMASLISQAYSSCPSTKLIAAGYSQGCQVTHNAISQLDSTTASWISKVLLFGDPDNGTAIPNVDSSKVHTVCHTGDNICVNGDFILVPHLTYAEDVATAASFATS</sequence>
<dbReference type="InterPro" id="IPR011150">
    <property type="entry name" value="Cutinase_monf"/>
</dbReference>
<evidence type="ECO:0000256" key="7">
    <source>
        <dbReference type="ARBA" id="ARBA00034045"/>
    </source>
</evidence>
<comment type="caution">
    <text evidence="11">The sequence shown here is derived from an EMBL/GenBank/DDBJ whole genome shotgun (WGS) entry which is preliminary data.</text>
</comment>
<organism evidence="11 12">
    <name type="scientific">Talaromyces proteolyticus</name>
    <dbReference type="NCBI Taxonomy" id="1131652"/>
    <lineage>
        <taxon>Eukaryota</taxon>
        <taxon>Fungi</taxon>
        <taxon>Dikarya</taxon>
        <taxon>Ascomycota</taxon>
        <taxon>Pezizomycotina</taxon>
        <taxon>Eurotiomycetes</taxon>
        <taxon>Eurotiomycetidae</taxon>
        <taxon>Eurotiales</taxon>
        <taxon>Trichocomaceae</taxon>
        <taxon>Talaromyces</taxon>
        <taxon>Talaromyces sect. Bacilispori</taxon>
    </lineage>
</organism>
<dbReference type="EC" id="3.1.1.74" evidence="2"/>
<dbReference type="EMBL" id="JAJTJA010000003">
    <property type="protein sequence ID" value="KAH8702379.1"/>
    <property type="molecule type" value="Genomic_DNA"/>
</dbReference>
<keyword evidence="3" id="KW-0719">Serine esterase</keyword>
<gene>
    <name evidence="11" type="ORF">BGW36DRAFT_424656</name>
</gene>
<dbReference type="PANTHER" id="PTHR48250">
    <property type="entry name" value="CUTINASE 2-RELATED"/>
    <property type="match status" value="1"/>
</dbReference>
<keyword evidence="5" id="KW-0378">Hydrolase</keyword>
<proteinExistence type="inferred from homology"/>
<feature type="active site" evidence="8">
    <location>
        <position position="217"/>
    </location>
</feature>